<dbReference type="PROSITE" id="PS50112">
    <property type="entry name" value="PAS"/>
    <property type="match status" value="1"/>
</dbReference>
<sequence length="39" mass="4452">MEAAPDAIVVVDHEGYIVMINRLTENIFSYKREELIGQS</sequence>
<protein>
    <submittedName>
        <fullName evidence="2">PAS domain S-box protein</fullName>
    </submittedName>
</protein>
<dbReference type="GO" id="GO:0006355">
    <property type="term" value="P:regulation of DNA-templated transcription"/>
    <property type="evidence" value="ECO:0007669"/>
    <property type="project" value="InterPro"/>
</dbReference>
<evidence type="ECO:0000313" key="2">
    <source>
        <dbReference type="EMBL" id="PNL62289.1"/>
    </source>
</evidence>
<dbReference type="NCBIfam" id="TIGR00229">
    <property type="entry name" value="sensory_box"/>
    <property type="match status" value="1"/>
</dbReference>
<dbReference type="SUPFAM" id="SSF55785">
    <property type="entry name" value="PYP-like sensor domain (PAS domain)"/>
    <property type="match status" value="1"/>
</dbReference>
<dbReference type="AlphaFoldDB" id="A0AAX0WVJ3"/>
<gene>
    <name evidence="2" type="ORF">A6J39_014300</name>
</gene>
<accession>A0AAX0WVJ3</accession>
<proteinExistence type="predicted"/>
<dbReference type="InterPro" id="IPR013767">
    <property type="entry name" value="PAS_fold"/>
</dbReference>
<comment type="caution">
    <text evidence="2">The sequence shown here is derived from an EMBL/GenBank/DDBJ whole genome shotgun (WGS) entry which is preliminary data.</text>
</comment>
<evidence type="ECO:0000259" key="1">
    <source>
        <dbReference type="PROSITE" id="PS50112"/>
    </source>
</evidence>
<keyword evidence="3" id="KW-1185">Reference proteome</keyword>
<evidence type="ECO:0000313" key="3">
    <source>
        <dbReference type="Proteomes" id="UP000192511"/>
    </source>
</evidence>
<dbReference type="Pfam" id="PF00989">
    <property type="entry name" value="PAS"/>
    <property type="match status" value="1"/>
</dbReference>
<organism evidence="2 3">
    <name type="scientific">Legionella anisa</name>
    <dbReference type="NCBI Taxonomy" id="28082"/>
    <lineage>
        <taxon>Bacteria</taxon>
        <taxon>Pseudomonadati</taxon>
        <taxon>Pseudomonadota</taxon>
        <taxon>Gammaproteobacteria</taxon>
        <taxon>Legionellales</taxon>
        <taxon>Legionellaceae</taxon>
        <taxon>Legionella</taxon>
    </lineage>
</organism>
<feature type="domain" description="PAS" evidence="1">
    <location>
        <begin position="1"/>
        <end position="39"/>
    </location>
</feature>
<dbReference type="InterPro" id="IPR035965">
    <property type="entry name" value="PAS-like_dom_sf"/>
</dbReference>
<reference evidence="2" key="1">
    <citation type="submission" date="2017-12" db="EMBL/GenBank/DDBJ databases">
        <title>FDA dAtabase for Regulatory Grade micrObial Sequences (FDA-ARGOS): Supporting development and validation of Infectious Disease Dx tests.</title>
        <authorList>
            <person name="Kerrigan L."/>
            <person name="Tallon L.J."/>
            <person name="Sadzewicz L."/>
            <person name="Sengamalay N."/>
            <person name="Ott S."/>
            <person name="Godinez A."/>
            <person name="Nagaraj S."/>
            <person name="Vavikolanu K."/>
            <person name="Vyas G."/>
            <person name="Nadendla S."/>
            <person name="Aluvathingal J."/>
            <person name="Sichtig H."/>
        </authorList>
    </citation>
    <scope>NUCLEOTIDE SEQUENCE [LARGE SCALE GENOMIC DNA]</scope>
    <source>
        <strain evidence="2">FDAARGOS_200</strain>
    </source>
</reference>
<name>A0AAX0WVJ3_9GAMM</name>
<dbReference type="InterPro" id="IPR000014">
    <property type="entry name" value="PAS"/>
</dbReference>
<dbReference type="Gene3D" id="3.30.450.20">
    <property type="entry name" value="PAS domain"/>
    <property type="match status" value="1"/>
</dbReference>
<dbReference type="EMBL" id="NBTX02000004">
    <property type="protein sequence ID" value="PNL62289.1"/>
    <property type="molecule type" value="Genomic_DNA"/>
</dbReference>
<dbReference type="CDD" id="cd00130">
    <property type="entry name" value="PAS"/>
    <property type="match status" value="1"/>
</dbReference>
<dbReference type="Proteomes" id="UP000192511">
    <property type="component" value="Unassembled WGS sequence"/>
</dbReference>